<evidence type="ECO:0000313" key="6">
    <source>
        <dbReference type="Proteomes" id="UP001497516"/>
    </source>
</evidence>
<name>A0AAV2GDY2_9ROSI</name>
<organism evidence="5 6">
    <name type="scientific">Linum trigynum</name>
    <dbReference type="NCBI Taxonomy" id="586398"/>
    <lineage>
        <taxon>Eukaryota</taxon>
        <taxon>Viridiplantae</taxon>
        <taxon>Streptophyta</taxon>
        <taxon>Embryophyta</taxon>
        <taxon>Tracheophyta</taxon>
        <taxon>Spermatophyta</taxon>
        <taxon>Magnoliopsida</taxon>
        <taxon>eudicotyledons</taxon>
        <taxon>Gunneridae</taxon>
        <taxon>Pentapetalae</taxon>
        <taxon>rosids</taxon>
        <taxon>fabids</taxon>
        <taxon>Malpighiales</taxon>
        <taxon>Linaceae</taxon>
        <taxon>Linum</taxon>
    </lineage>
</organism>
<dbReference type="InterPro" id="IPR002902">
    <property type="entry name" value="GNK2"/>
</dbReference>
<dbReference type="Proteomes" id="UP001497516">
    <property type="component" value="Chromosome 8"/>
</dbReference>
<keyword evidence="2" id="KW-0677">Repeat</keyword>
<dbReference type="Gene3D" id="3.30.430.20">
    <property type="entry name" value="Gnk2 domain, C-X8-C-X2-C motif"/>
    <property type="match status" value="1"/>
</dbReference>
<gene>
    <name evidence="5" type="ORF">LTRI10_LOCUS48477</name>
</gene>
<reference evidence="5 6" key="1">
    <citation type="submission" date="2024-04" db="EMBL/GenBank/DDBJ databases">
        <authorList>
            <person name="Fracassetti M."/>
        </authorList>
    </citation>
    <scope>NUCLEOTIDE SEQUENCE [LARGE SCALE GENOMIC DNA]</scope>
</reference>
<accession>A0AAV2GDY2</accession>
<sequence length="153" mass="16955">MWISTLPLRFLAVIFIAIVGTSTAADHHNKKVVLPANVRGFSFPYHFCSSAAIDPRSDLGRARANILTDVVKLHWTPRHRQEQLTCVRTTVGTSTVGARAECHNDPSTSYCNECLVAAKIYLETNCRYFAGGRVNEQDMTCTLLFGDYDICAA</sequence>
<dbReference type="EMBL" id="OZ034821">
    <property type="protein sequence ID" value="CAL1408926.1"/>
    <property type="molecule type" value="Genomic_DNA"/>
</dbReference>
<evidence type="ECO:0000256" key="3">
    <source>
        <dbReference type="SAM" id="SignalP"/>
    </source>
</evidence>
<evidence type="ECO:0000256" key="1">
    <source>
        <dbReference type="ARBA" id="ARBA00022729"/>
    </source>
</evidence>
<evidence type="ECO:0000256" key="2">
    <source>
        <dbReference type="ARBA" id="ARBA00022737"/>
    </source>
</evidence>
<dbReference type="AlphaFoldDB" id="A0AAV2GDY2"/>
<evidence type="ECO:0000259" key="4">
    <source>
        <dbReference type="PROSITE" id="PS51473"/>
    </source>
</evidence>
<evidence type="ECO:0000313" key="5">
    <source>
        <dbReference type="EMBL" id="CAL1408926.1"/>
    </source>
</evidence>
<proteinExistence type="predicted"/>
<keyword evidence="1 3" id="KW-0732">Signal</keyword>
<dbReference type="PROSITE" id="PS51473">
    <property type="entry name" value="GNK2"/>
    <property type="match status" value="1"/>
</dbReference>
<dbReference type="InterPro" id="IPR038408">
    <property type="entry name" value="GNK2_sf"/>
</dbReference>
<protein>
    <recommendedName>
        <fullName evidence="4">Gnk2-homologous domain-containing protein</fullName>
    </recommendedName>
</protein>
<feature type="chain" id="PRO_5043808099" description="Gnk2-homologous domain-containing protein" evidence="3">
    <location>
        <begin position="25"/>
        <end position="153"/>
    </location>
</feature>
<keyword evidence="6" id="KW-1185">Reference proteome</keyword>
<feature type="signal peptide" evidence="3">
    <location>
        <begin position="1"/>
        <end position="24"/>
    </location>
</feature>
<feature type="domain" description="Gnk2-homologous" evidence="4">
    <location>
        <begin position="41"/>
        <end position="150"/>
    </location>
</feature>